<keyword evidence="4 6" id="KW-1133">Transmembrane helix</keyword>
<reference evidence="9 10" key="1">
    <citation type="journal article" date="2015" name="Genome Announc.">
        <title>Draft Genome Sequence of Filamentous Marine Cyanobacterium Lyngbya confervoides Strain BDU141951.</title>
        <authorList>
            <person name="Chandrababunaidu M.M."/>
            <person name="Sen D."/>
            <person name="Tripathy S."/>
        </authorList>
    </citation>
    <scope>NUCLEOTIDE SEQUENCE [LARGE SCALE GENOMIC DNA]</scope>
    <source>
        <strain evidence="9 10">BDU141951</strain>
    </source>
</reference>
<evidence type="ECO:0000256" key="7">
    <source>
        <dbReference type="SAM" id="MobiDB-lite"/>
    </source>
</evidence>
<comment type="caution">
    <text evidence="9">The sequence shown here is derived from an EMBL/GenBank/DDBJ whole genome shotgun (WGS) entry which is preliminary data.</text>
</comment>
<feature type="transmembrane region" description="Helical" evidence="6">
    <location>
        <begin position="114"/>
        <end position="135"/>
    </location>
</feature>
<feature type="transmembrane region" description="Helical" evidence="6">
    <location>
        <begin position="82"/>
        <end position="107"/>
    </location>
</feature>
<dbReference type="PANTHER" id="PTHR12677:SF59">
    <property type="entry name" value="GOLGI APPARATUS MEMBRANE PROTEIN TVP38-RELATED"/>
    <property type="match status" value="1"/>
</dbReference>
<keyword evidence="5 6" id="KW-0472">Membrane</keyword>
<dbReference type="GO" id="GO:0005886">
    <property type="term" value="C:plasma membrane"/>
    <property type="evidence" value="ECO:0007669"/>
    <property type="project" value="UniProtKB-SubCell"/>
</dbReference>
<dbReference type="InterPro" id="IPR015414">
    <property type="entry name" value="TMEM64"/>
</dbReference>
<gene>
    <name evidence="9" type="ORF">QQ91_0014365</name>
</gene>
<feature type="transmembrane region" description="Helical" evidence="6">
    <location>
        <begin position="222"/>
        <end position="243"/>
    </location>
</feature>
<dbReference type="Proteomes" id="UP000031561">
    <property type="component" value="Unassembled WGS sequence"/>
</dbReference>
<evidence type="ECO:0000259" key="8">
    <source>
        <dbReference type="Pfam" id="PF09335"/>
    </source>
</evidence>
<dbReference type="AlphaFoldDB" id="A0ABD4T6C4"/>
<accession>A0ABD4T6C4</accession>
<feature type="domain" description="VTT" evidence="8">
    <location>
        <begin position="94"/>
        <end position="212"/>
    </location>
</feature>
<keyword evidence="2 6" id="KW-1003">Cell membrane</keyword>
<keyword evidence="10" id="KW-1185">Reference proteome</keyword>
<dbReference type="EMBL" id="JTHE03000083">
    <property type="protein sequence ID" value="MCM1984004.1"/>
    <property type="molecule type" value="Genomic_DNA"/>
</dbReference>
<dbReference type="InterPro" id="IPR032816">
    <property type="entry name" value="VTT_dom"/>
</dbReference>
<feature type="transmembrane region" description="Helical" evidence="6">
    <location>
        <begin position="189"/>
        <end position="210"/>
    </location>
</feature>
<evidence type="ECO:0000256" key="1">
    <source>
        <dbReference type="ARBA" id="ARBA00004651"/>
    </source>
</evidence>
<evidence type="ECO:0000256" key="2">
    <source>
        <dbReference type="ARBA" id="ARBA00022475"/>
    </source>
</evidence>
<dbReference type="PANTHER" id="PTHR12677">
    <property type="entry name" value="GOLGI APPARATUS MEMBRANE PROTEIN TVP38-RELATED"/>
    <property type="match status" value="1"/>
</dbReference>
<dbReference type="Pfam" id="PF09335">
    <property type="entry name" value="VTT_dom"/>
    <property type="match status" value="1"/>
</dbReference>
<evidence type="ECO:0000256" key="6">
    <source>
        <dbReference type="RuleBase" id="RU366058"/>
    </source>
</evidence>
<evidence type="ECO:0000313" key="10">
    <source>
        <dbReference type="Proteomes" id="UP000031561"/>
    </source>
</evidence>
<sequence length="248" mass="27179">MNPRPGQFPSLRGPGDPAPPCQEQQPPLFPLISSQRAPQLLLWFLMGLLALPGLVEVLPVLWDSQQLTAWLDGLGPKATVWFVGLHIGATAIGIPGVILTLVGGVCFGLVWGSVWSVLGATLGALAAFSLARYLMHGWWQRRFGHHALLKSLNRMVKERPFWFVLTLRFAPISPFNLTNFLLGLTPLRPWPYTFGTLIGIMPGVVLYTWLGQSGYDAFHGQGWISFLGAGSALALLSLLPLLLRRRPG</sequence>
<feature type="transmembrane region" description="Helical" evidence="6">
    <location>
        <begin position="161"/>
        <end position="182"/>
    </location>
</feature>
<name>A0ABD4T6C4_9CYAN</name>
<protein>
    <recommendedName>
        <fullName evidence="6">TVP38/TMEM64 family membrane protein</fullName>
    </recommendedName>
</protein>
<keyword evidence="3 6" id="KW-0812">Transmembrane</keyword>
<comment type="similarity">
    <text evidence="6">Belongs to the TVP38/TMEM64 family.</text>
</comment>
<evidence type="ECO:0000256" key="3">
    <source>
        <dbReference type="ARBA" id="ARBA00022692"/>
    </source>
</evidence>
<proteinExistence type="inferred from homology"/>
<feature type="transmembrane region" description="Helical" evidence="6">
    <location>
        <begin position="40"/>
        <end position="62"/>
    </location>
</feature>
<dbReference type="RefSeq" id="WP_236096197.1">
    <property type="nucleotide sequence ID" value="NZ_JTHE03000083.1"/>
</dbReference>
<comment type="subcellular location">
    <subcellularLocation>
        <location evidence="1 6">Cell membrane</location>
        <topology evidence="1 6">Multi-pass membrane protein</topology>
    </subcellularLocation>
</comment>
<evidence type="ECO:0000256" key="4">
    <source>
        <dbReference type="ARBA" id="ARBA00022989"/>
    </source>
</evidence>
<evidence type="ECO:0000313" key="9">
    <source>
        <dbReference type="EMBL" id="MCM1984004.1"/>
    </source>
</evidence>
<organism evidence="9 10">
    <name type="scientific">Lyngbya confervoides BDU141951</name>
    <dbReference type="NCBI Taxonomy" id="1574623"/>
    <lineage>
        <taxon>Bacteria</taxon>
        <taxon>Bacillati</taxon>
        <taxon>Cyanobacteriota</taxon>
        <taxon>Cyanophyceae</taxon>
        <taxon>Oscillatoriophycideae</taxon>
        <taxon>Oscillatoriales</taxon>
        <taxon>Microcoleaceae</taxon>
        <taxon>Lyngbya</taxon>
    </lineage>
</organism>
<evidence type="ECO:0000256" key="5">
    <source>
        <dbReference type="ARBA" id="ARBA00023136"/>
    </source>
</evidence>
<feature type="region of interest" description="Disordered" evidence="7">
    <location>
        <begin position="1"/>
        <end position="21"/>
    </location>
</feature>